<dbReference type="EMBL" id="JAHUTJ010058150">
    <property type="protein sequence ID" value="MED6286960.1"/>
    <property type="molecule type" value="Genomic_DNA"/>
</dbReference>
<accession>A0ABU7EJJ1</accession>
<feature type="compositionally biased region" description="Basic and acidic residues" evidence="1">
    <location>
        <begin position="217"/>
        <end position="226"/>
    </location>
</feature>
<proteinExistence type="predicted"/>
<reference evidence="2 3" key="1">
    <citation type="submission" date="2021-06" db="EMBL/GenBank/DDBJ databases">
        <authorList>
            <person name="Palmer J.M."/>
        </authorList>
    </citation>
    <scope>NUCLEOTIDE SEQUENCE [LARGE SCALE GENOMIC DNA]</scope>
    <source>
        <strain evidence="2 3">CL_MEX2019</strain>
        <tissue evidence="2">Muscle</tissue>
    </source>
</reference>
<keyword evidence="3" id="KW-1185">Reference proteome</keyword>
<feature type="region of interest" description="Disordered" evidence="1">
    <location>
        <begin position="132"/>
        <end position="151"/>
    </location>
</feature>
<dbReference type="SUPFAM" id="SSF57716">
    <property type="entry name" value="Glucocorticoid receptor-like (DNA-binding domain)"/>
    <property type="match status" value="1"/>
</dbReference>
<sequence length="226" mass="24602">MSGPTKVKYQSGLYGGNHNNSSSSPLSSRGNSPIMCERCREACRGEVVRVKNTHFHVHCFTCQGPDLNRVVLVLIVFRLSTTGSRGQQTQQTQQRHPDVPLPRHLLQLLRGEPKAFPGQPRDIVPPACPGLSPASSRWDVPGTPPEEGVQEGMRDGRIEEILKVLLPPPDNVPSRGQVPPTPTVNSVGEALLPPPEAPDGLPELLRGPRLGRPTGRRTGERAKKIL</sequence>
<evidence type="ECO:0000256" key="1">
    <source>
        <dbReference type="SAM" id="MobiDB-lite"/>
    </source>
</evidence>
<feature type="region of interest" description="Disordered" evidence="1">
    <location>
        <begin position="1"/>
        <end position="31"/>
    </location>
</feature>
<feature type="region of interest" description="Disordered" evidence="1">
    <location>
        <begin position="166"/>
        <end position="226"/>
    </location>
</feature>
<evidence type="ECO:0000313" key="3">
    <source>
        <dbReference type="Proteomes" id="UP001352852"/>
    </source>
</evidence>
<comment type="caution">
    <text evidence="2">The sequence shown here is derived from an EMBL/GenBank/DDBJ whole genome shotgun (WGS) entry which is preliminary data.</text>
</comment>
<dbReference type="Gene3D" id="2.10.110.10">
    <property type="entry name" value="Cysteine Rich Protein"/>
    <property type="match status" value="1"/>
</dbReference>
<evidence type="ECO:0000313" key="2">
    <source>
        <dbReference type="EMBL" id="MED6286960.1"/>
    </source>
</evidence>
<dbReference type="Proteomes" id="UP001352852">
    <property type="component" value="Unassembled WGS sequence"/>
</dbReference>
<protein>
    <submittedName>
        <fullName evidence="2">Uncharacterized protein</fullName>
    </submittedName>
</protein>
<name>A0ABU7EJJ1_9TELE</name>
<gene>
    <name evidence="2" type="ORF">CHARACLAT_011513</name>
</gene>
<feature type="compositionally biased region" description="Low complexity" evidence="1">
    <location>
        <begin position="200"/>
        <end position="213"/>
    </location>
</feature>
<organism evidence="2 3">
    <name type="scientific">Characodon lateralis</name>
    <dbReference type="NCBI Taxonomy" id="208331"/>
    <lineage>
        <taxon>Eukaryota</taxon>
        <taxon>Metazoa</taxon>
        <taxon>Chordata</taxon>
        <taxon>Craniata</taxon>
        <taxon>Vertebrata</taxon>
        <taxon>Euteleostomi</taxon>
        <taxon>Actinopterygii</taxon>
        <taxon>Neopterygii</taxon>
        <taxon>Teleostei</taxon>
        <taxon>Neoteleostei</taxon>
        <taxon>Acanthomorphata</taxon>
        <taxon>Ovalentaria</taxon>
        <taxon>Atherinomorphae</taxon>
        <taxon>Cyprinodontiformes</taxon>
        <taxon>Goodeidae</taxon>
        <taxon>Characodon</taxon>
    </lineage>
</organism>
<feature type="compositionally biased region" description="Low complexity" evidence="1">
    <location>
        <begin position="16"/>
        <end position="31"/>
    </location>
</feature>